<proteinExistence type="predicted"/>
<keyword evidence="3" id="KW-1185">Reference proteome</keyword>
<gene>
    <name evidence="2" type="ORF">GUJ93_ZPchr0009g2017</name>
</gene>
<feature type="compositionally biased region" description="Basic residues" evidence="1">
    <location>
        <begin position="167"/>
        <end position="178"/>
    </location>
</feature>
<evidence type="ECO:0000256" key="1">
    <source>
        <dbReference type="SAM" id="MobiDB-lite"/>
    </source>
</evidence>
<comment type="caution">
    <text evidence="2">The sequence shown here is derived from an EMBL/GenBank/DDBJ whole genome shotgun (WGS) entry which is preliminary data.</text>
</comment>
<dbReference type="EMBL" id="JAAALK010000289">
    <property type="protein sequence ID" value="KAG8049391.1"/>
    <property type="molecule type" value="Genomic_DNA"/>
</dbReference>
<evidence type="ECO:0000313" key="2">
    <source>
        <dbReference type="EMBL" id="KAG8049391.1"/>
    </source>
</evidence>
<feature type="region of interest" description="Disordered" evidence="1">
    <location>
        <begin position="165"/>
        <end position="196"/>
    </location>
</feature>
<accession>A0A8J5R9E4</accession>
<reference evidence="2" key="2">
    <citation type="submission" date="2021-02" db="EMBL/GenBank/DDBJ databases">
        <authorList>
            <person name="Kimball J.A."/>
            <person name="Haas M.W."/>
            <person name="Macchietto M."/>
            <person name="Kono T."/>
            <person name="Duquette J."/>
            <person name="Shao M."/>
        </authorList>
    </citation>
    <scope>NUCLEOTIDE SEQUENCE</scope>
    <source>
        <tissue evidence="2">Fresh leaf tissue</tissue>
    </source>
</reference>
<organism evidence="2 3">
    <name type="scientific">Zizania palustris</name>
    <name type="common">Northern wild rice</name>
    <dbReference type="NCBI Taxonomy" id="103762"/>
    <lineage>
        <taxon>Eukaryota</taxon>
        <taxon>Viridiplantae</taxon>
        <taxon>Streptophyta</taxon>
        <taxon>Embryophyta</taxon>
        <taxon>Tracheophyta</taxon>
        <taxon>Spermatophyta</taxon>
        <taxon>Magnoliopsida</taxon>
        <taxon>Liliopsida</taxon>
        <taxon>Poales</taxon>
        <taxon>Poaceae</taxon>
        <taxon>BOP clade</taxon>
        <taxon>Oryzoideae</taxon>
        <taxon>Oryzeae</taxon>
        <taxon>Zizaniinae</taxon>
        <taxon>Zizania</taxon>
    </lineage>
</organism>
<sequence length="196" mass="21293">MRTTHNLISKGRSDQAEIIFPGNDDGWYIDCSAATAESVVDGDSCSVDLTGNLSTSTISIDAVGPYRFISQFGWLSVHAPVEVTCHMAKPTPPYRCHRPAADITLPLASPITKVGTTLLPTSPLTSAGVPDRWLAHRLGGHAQAGVAPCFAALRLASPHAQVAVPMLKKKKTGERKKNRKEERKKENEERKGKKRK</sequence>
<dbReference type="Proteomes" id="UP000729402">
    <property type="component" value="Unassembled WGS sequence"/>
</dbReference>
<dbReference type="AlphaFoldDB" id="A0A8J5R9E4"/>
<protein>
    <submittedName>
        <fullName evidence="2">Uncharacterized protein</fullName>
    </submittedName>
</protein>
<reference evidence="2" key="1">
    <citation type="journal article" date="2021" name="bioRxiv">
        <title>Whole Genome Assembly and Annotation of Northern Wild Rice, Zizania palustris L., Supports a Whole Genome Duplication in the Zizania Genus.</title>
        <authorList>
            <person name="Haas M."/>
            <person name="Kono T."/>
            <person name="Macchietto M."/>
            <person name="Millas R."/>
            <person name="McGilp L."/>
            <person name="Shao M."/>
            <person name="Duquette J."/>
            <person name="Hirsch C.N."/>
            <person name="Kimball J."/>
        </authorList>
    </citation>
    <scope>NUCLEOTIDE SEQUENCE</scope>
    <source>
        <tissue evidence="2">Fresh leaf tissue</tissue>
    </source>
</reference>
<name>A0A8J5R9E4_ZIZPA</name>
<feature type="compositionally biased region" description="Basic and acidic residues" evidence="1">
    <location>
        <begin position="179"/>
        <end position="196"/>
    </location>
</feature>
<evidence type="ECO:0000313" key="3">
    <source>
        <dbReference type="Proteomes" id="UP000729402"/>
    </source>
</evidence>